<protein>
    <submittedName>
        <fullName evidence="2">GNAT family protein</fullName>
    </submittedName>
</protein>
<organism evidence="2 3">
    <name type="scientific">Colletotrichum sojae</name>
    <dbReference type="NCBI Taxonomy" id="2175907"/>
    <lineage>
        <taxon>Eukaryota</taxon>
        <taxon>Fungi</taxon>
        <taxon>Dikarya</taxon>
        <taxon>Ascomycota</taxon>
        <taxon>Pezizomycotina</taxon>
        <taxon>Sordariomycetes</taxon>
        <taxon>Hypocreomycetidae</taxon>
        <taxon>Glomerellales</taxon>
        <taxon>Glomerellaceae</taxon>
        <taxon>Colletotrichum</taxon>
        <taxon>Colletotrichum orchidearum species complex</taxon>
    </lineage>
</organism>
<comment type="caution">
    <text evidence="2">The sequence shown here is derived from an EMBL/GenBank/DDBJ whole genome shotgun (WGS) entry which is preliminary data.</text>
</comment>
<name>A0A8H6IS66_9PEZI</name>
<feature type="domain" description="N-acetyltransferase" evidence="1">
    <location>
        <begin position="97"/>
        <end position="234"/>
    </location>
</feature>
<evidence type="ECO:0000259" key="1">
    <source>
        <dbReference type="PROSITE" id="PS51186"/>
    </source>
</evidence>
<evidence type="ECO:0000313" key="3">
    <source>
        <dbReference type="Proteomes" id="UP000652219"/>
    </source>
</evidence>
<dbReference type="InterPro" id="IPR052523">
    <property type="entry name" value="Trichothecene_AcTrans"/>
</dbReference>
<proteinExistence type="predicted"/>
<dbReference type="InterPro" id="IPR000182">
    <property type="entry name" value="GNAT_dom"/>
</dbReference>
<dbReference type="InterPro" id="IPR016181">
    <property type="entry name" value="Acyl_CoA_acyltransferase"/>
</dbReference>
<dbReference type="Proteomes" id="UP000652219">
    <property type="component" value="Unassembled WGS sequence"/>
</dbReference>
<dbReference type="CDD" id="cd04301">
    <property type="entry name" value="NAT_SF"/>
    <property type="match status" value="1"/>
</dbReference>
<dbReference type="EMBL" id="WIGN01000429">
    <property type="protein sequence ID" value="KAF6793455.1"/>
    <property type="molecule type" value="Genomic_DNA"/>
</dbReference>
<evidence type="ECO:0000313" key="2">
    <source>
        <dbReference type="EMBL" id="KAF6793455.1"/>
    </source>
</evidence>
<dbReference type="AlphaFoldDB" id="A0A8H6IS66"/>
<dbReference type="Gene3D" id="3.40.630.30">
    <property type="match status" value="1"/>
</dbReference>
<dbReference type="PANTHER" id="PTHR42791">
    <property type="entry name" value="GNAT FAMILY ACETYLTRANSFERASE"/>
    <property type="match status" value="1"/>
</dbReference>
<keyword evidence="3" id="KW-1185">Reference proteome</keyword>
<reference evidence="2 3" key="1">
    <citation type="journal article" date="2020" name="Phytopathology">
        <title>Genome Sequence Resources of Colletotrichum truncatum, C. plurivorum, C. musicola, and C. sojae: Four Species Pathogenic to Soybean (Glycine max).</title>
        <authorList>
            <person name="Rogerio F."/>
            <person name="Boufleur T.R."/>
            <person name="Ciampi-Guillardi M."/>
            <person name="Sukno S.A."/>
            <person name="Thon M.R."/>
            <person name="Massola Junior N.S."/>
            <person name="Baroncelli R."/>
        </authorList>
    </citation>
    <scope>NUCLEOTIDE SEQUENCE [LARGE SCALE GENOMIC DNA]</scope>
    <source>
        <strain evidence="2 3">LFN0009</strain>
    </source>
</reference>
<sequence length="262" mass="29325">MHVRPATAADVPGLVDVGDAAFIDSELNAWVYPHRRAFPESRRARVLLAIRTALAKPGVHGVVCVADSDDPADWPRDHIIGYASWERQGPASDPVVARYREHNTGAFKAVERTLLGLQSRYVDYFRLDQTVDREAKAVFEKESAEFPNPFASVPAHWSLVVLGVHPDWQGKGVGKKIMQWGLERAAAEDVPITLFASPAGHPFYKRLGFDVVGWAVTESVKWSEGGAIMILDPERRFTREATEEERTKDYFGVKRKIDTVFL</sequence>
<accession>A0A8H6IS66</accession>
<dbReference type="Pfam" id="PF13508">
    <property type="entry name" value="Acetyltransf_7"/>
    <property type="match status" value="1"/>
</dbReference>
<dbReference type="SUPFAM" id="SSF55729">
    <property type="entry name" value="Acyl-CoA N-acyltransferases (Nat)"/>
    <property type="match status" value="1"/>
</dbReference>
<dbReference type="PROSITE" id="PS51186">
    <property type="entry name" value="GNAT"/>
    <property type="match status" value="1"/>
</dbReference>
<dbReference type="PANTHER" id="PTHR42791:SF1">
    <property type="entry name" value="N-ACETYLTRANSFERASE DOMAIN-CONTAINING PROTEIN"/>
    <property type="match status" value="1"/>
</dbReference>
<gene>
    <name evidence="2" type="ORF">CSOJ01_13894</name>
</gene>
<dbReference type="GO" id="GO:0016747">
    <property type="term" value="F:acyltransferase activity, transferring groups other than amino-acyl groups"/>
    <property type="evidence" value="ECO:0007669"/>
    <property type="project" value="InterPro"/>
</dbReference>